<sequence length="519" mass="57346">MDAYTGPNYLTAYPHCLWSNPMSHPFANVQYFRSSLDSDSLDSQEQKQLGRRTDNRHGVFPDSRLQHLYSTASVSELGTLGRNASLAGSSSDASFSPLHRKPTMTSSVDTQPSVMDTGQEMAAFSFGNASAGHFVKHSSNITLLLSGQDENVPDPVYSTGGSIVGLIAVARPSNLLSLEVKVEGHMKLREEARGGTFDGNIINETLYIWDSERDAMFPSKVNFRYTLPSHYTNGITGEKSRLPPTFHAHVLGILGFDLNISYGIYVYIRRRRDRVDWWRKDKRLCIPFRYKELTRPAHAVPFPPPSPTTKNPNSPKTLFKFVLRSRWRDHNDVVVHVFLPRSRVCALKEAIPFVITLLGDEDSLAPFSSYHPSLSSFHPLSHIRSITSSIQTRLVPRAVPPPIQVQLSRRTSIDALAAGMPIAEKRSHLGFTKPIGQGVIHSSERGTSSMKWSGSFVIPPSVTIGGFTMSGVKVSDSVVLSIIPPDCARSCFAPFRESVPVRLTTESHDCPAAAIIVSD</sequence>
<evidence type="ECO:0000313" key="2">
    <source>
        <dbReference type="EMBL" id="CAL1714345.1"/>
    </source>
</evidence>
<gene>
    <name evidence="2" type="ORF">GFSPODELE1_LOCUS9733</name>
</gene>
<protein>
    <recommendedName>
        <fullName evidence="4">Arrestin-like N-terminal domain-containing protein</fullName>
    </recommendedName>
</protein>
<keyword evidence="3" id="KW-1185">Reference proteome</keyword>
<dbReference type="Proteomes" id="UP001497453">
    <property type="component" value="Chromosome 8"/>
</dbReference>
<name>A0ABP1E309_9APHY</name>
<feature type="region of interest" description="Disordered" evidence="1">
    <location>
        <begin position="38"/>
        <end position="60"/>
    </location>
</feature>
<evidence type="ECO:0000313" key="3">
    <source>
        <dbReference type="Proteomes" id="UP001497453"/>
    </source>
</evidence>
<organism evidence="2 3">
    <name type="scientific">Somion occarium</name>
    <dbReference type="NCBI Taxonomy" id="3059160"/>
    <lineage>
        <taxon>Eukaryota</taxon>
        <taxon>Fungi</taxon>
        <taxon>Dikarya</taxon>
        <taxon>Basidiomycota</taxon>
        <taxon>Agaricomycotina</taxon>
        <taxon>Agaricomycetes</taxon>
        <taxon>Polyporales</taxon>
        <taxon>Cerrenaceae</taxon>
        <taxon>Somion</taxon>
    </lineage>
</organism>
<evidence type="ECO:0008006" key="4">
    <source>
        <dbReference type="Google" id="ProtNLM"/>
    </source>
</evidence>
<proteinExistence type="predicted"/>
<dbReference type="EMBL" id="OZ037951">
    <property type="protein sequence ID" value="CAL1714345.1"/>
    <property type="molecule type" value="Genomic_DNA"/>
</dbReference>
<feature type="region of interest" description="Disordered" evidence="1">
    <location>
        <begin position="88"/>
        <end position="110"/>
    </location>
</feature>
<evidence type="ECO:0000256" key="1">
    <source>
        <dbReference type="SAM" id="MobiDB-lite"/>
    </source>
</evidence>
<reference evidence="3" key="1">
    <citation type="submission" date="2024-04" db="EMBL/GenBank/DDBJ databases">
        <authorList>
            <person name="Shaw F."/>
            <person name="Minotto A."/>
        </authorList>
    </citation>
    <scope>NUCLEOTIDE SEQUENCE [LARGE SCALE GENOMIC DNA]</scope>
</reference>
<accession>A0ABP1E309</accession>